<dbReference type="PANTHER" id="PTHR31096:SF74">
    <property type="entry name" value="ACT DOMAIN-CONTAINING PROTEIN ACR"/>
    <property type="match status" value="1"/>
</dbReference>
<evidence type="ECO:0000313" key="5">
    <source>
        <dbReference type="Proteomes" id="UP000326939"/>
    </source>
</evidence>
<dbReference type="PANTHER" id="PTHR31096">
    <property type="entry name" value="ACT DOMAIN-CONTAINING PROTEIN ACR4-RELATED"/>
    <property type="match status" value="1"/>
</dbReference>
<dbReference type="AlphaFoldDB" id="A0A5N5L868"/>
<evidence type="ECO:0000256" key="1">
    <source>
        <dbReference type="ARBA" id="ARBA00022737"/>
    </source>
</evidence>
<evidence type="ECO:0000313" key="4">
    <source>
        <dbReference type="EMBL" id="KAB5538993.1"/>
    </source>
</evidence>
<evidence type="ECO:0000256" key="2">
    <source>
        <dbReference type="RuleBase" id="RU369043"/>
    </source>
</evidence>
<dbReference type="InterPro" id="IPR056805">
    <property type="entry name" value="ACT_ACR9/10_C"/>
</dbReference>
<dbReference type="GO" id="GO:0016597">
    <property type="term" value="F:amino acid binding"/>
    <property type="evidence" value="ECO:0007669"/>
    <property type="project" value="UniProtKB-UniRule"/>
</dbReference>
<keyword evidence="1 2" id="KW-0677">Repeat</keyword>
<organism evidence="4 5">
    <name type="scientific">Salix brachista</name>
    <dbReference type="NCBI Taxonomy" id="2182728"/>
    <lineage>
        <taxon>Eukaryota</taxon>
        <taxon>Viridiplantae</taxon>
        <taxon>Streptophyta</taxon>
        <taxon>Embryophyta</taxon>
        <taxon>Tracheophyta</taxon>
        <taxon>Spermatophyta</taxon>
        <taxon>Magnoliopsida</taxon>
        <taxon>eudicotyledons</taxon>
        <taxon>Gunneridae</taxon>
        <taxon>Pentapetalae</taxon>
        <taxon>rosids</taxon>
        <taxon>fabids</taxon>
        <taxon>Malpighiales</taxon>
        <taxon>Salicaceae</taxon>
        <taxon>Saliceae</taxon>
        <taxon>Salix</taxon>
    </lineage>
</organism>
<sequence length="145" mass="16532">MNLSQISYGRFFANRKGNCEVDLFLMQADGKKIVDPNKQNALCSRLRMELLRPVRLAVVSRGPDTELLVANPVELSGRGRPLVFHDITLALKTLNTCIFSVEIGRHMIHDREWEVYRILLDEGDGLPVSRNKIEEGVRKVLMGWD</sequence>
<gene>
    <name evidence="4" type="ORF">DKX38_016526</name>
</gene>
<feature type="domain" description="ACT" evidence="3">
    <location>
        <begin position="65"/>
        <end position="143"/>
    </location>
</feature>
<name>A0A5N5L868_9ROSI</name>
<dbReference type="Proteomes" id="UP000326939">
    <property type="component" value="Chromosome 10"/>
</dbReference>
<dbReference type="Pfam" id="PF24926">
    <property type="entry name" value="ACT_ACR9_C"/>
    <property type="match status" value="1"/>
</dbReference>
<dbReference type="Pfam" id="PF24931">
    <property type="entry name" value="ACT_ACR9_3rd"/>
    <property type="match status" value="1"/>
</dbReference>
<dbReference type="InterPro" id="IPR040217">
    <property type="entry name" value="ACR1-12"/>
</dbReference>
<proteinExistence type="predicted"/>
<comment type="function">
    <text evidence="2">Binds amino acids.</text>
</comment>
<accession>A0A5N5L868</accession>
<keyword evidence="5" id="KW-1185">Reference proteome</keyword>
<reference evidence="5" key="1">
    <citation type="journal article" date="2019" name="Gigascience">
        <title>De novo genome assembly of the endangered Acer yangbiense, a plant species with extremely small populations endemic to Yunnan Province, China.</title>
        <authorList>
            <person name="Yang J."/>
            <person name="Wariss H.M."/>
            <person name="Tao L."/>
            <person name="Zhang R."/>
            <person name="Yun Q."/>
            <person name="Hollingsworth P."/>
            <person name="Dao Z."/>
            <person name="Luo G."/>
            <person name="Guo H."/>
            <person name="Ma Y."/>
            <person name="Sun W."/>
        </authorList>
    </citation>
    <scope>NUCLEOTIDE SEQUENCE [LARGE SCALE GENOMIC DNA]</scope>
    <source>
        <strain evidence="5">cv. br00</strain>
    </source>
</reference>
<protein>
    <recommendedName>
        <fullName evidence="2">ACT domain-containing protein ACR</fullName>
    </recommendedName>
    <alternativeName>
        <fullName evidence="2">Protein ACT DOMAIN REPEATS</fullName>
    </alternativeName>
</protein>
<evidence type="ECO:0000259" key="3">
    <source>
        <dbReference type="Pfam" id="PF24926"/>
    </source>
</evidence>
<comment type="caution">
    <text evidence="4">The sequence shown here is derived from an EMBL/GenBank/DDBJ whole genome shotgun (WGS) entry which is preliminary data.</text>
</comment>
<dbReference type="EMBL" id="VDCV01000010">
    <property type="protein sequence ID" value="KAB5538993.1"/>
    <property type="molecule type" value="Genomic_DNA"/>
</dbReference>